<keyword evidence="7 8" id="KW-0472">Membrane</keyword>
<dbReference type="EMBL" id="JAPDMZ010000056">
    <property type="protein sequence ID" value="KAK0552975.1"/>
    <property type="molecule type" value="Genomic_DNA"/>
</dbReference>
<dbReference type="GO" id="GO:0006487">
    <property type="term" value="P:protein N-linked glycosylation"/>
    <property type="evidence" value="ECO:0007669"/>
    <property type="project" value="TreeGrafter"/>
</dbReference>
<dbReference type="PANTHER" id="PTHR10705">
    <property type="entry name" value="DOLICHYL-DIPHOSPHOOLIGOSACCHARIDE--PROTEIN GLYCOSYLTRANSFERASE SUBUNIT DAD1"/>
    <property type="match status" value="1"/>
</dbReference>
<feature type="region of interest" description="Disordered" evidence="9">
    <location>
        <begin position="1"/>
        <end position="73"/>
    </location>
</feature>
<protein>
    <recommendedName>
        <fullName evidence="8">Dolichyl-diphosphooligosaccharide--protein glycosyltransferase subunit OST2</fullName>
        <shortName evidence="8">Oligosaccharyl transferase subunit OST2</shortName>
    </recommendedName>
</protein>
<feature type="transmembrane region" description="Helical" evidence="8">
    <location>
        <begin position="163"/>
        <end position="182"/>
    </location>
</feature>
<dbReference type="AlphaFoldDB" id="A0AAN6JSQ8"/>
<keyword evidence="4 8" id="KW-0812">Transmembrane</keyword>
<evidence type="ECO:0000256" key="5">
    <source>
        <dbReference type="ARBA" id="ARBA00022824"/>
    </source>
</evidence>
<comment type="caution">
    <text evidence="8">Lacks conserved residue(s) required for the propagation of feature annotation.</text>
</comment>
<keyword evidence="11" id="KW-1185">Reference proteome</keyword>
<evidence type="ECO:0000313" key="11">
    <source>
        <dbReference type="Proteomes" id="UP001176517"/>
    </source>
</evidence>
<dbReference type="GO" id="GO:0008250">
    <property type="term" value="C:oligosaccharyltransferase complex"/>
    <property type="evidence" value="ECO:0007669"/>
    <property type="project" value="InterPro"/>
</dbReference>
<comment type="function">
    <text evidence="8">Subunit of the oligosaccharyl transferase (OST) complex that catalyzes the initial transfer of a defined glycan (Glc(3)Man(9)GlcNAc(2) in eukaryotes) from the lipid carrier dolichol-pyrophosphate to an asparagine residue within an Asn-X-Ser/Thr consensus motif in nascent polypeptide chains, the first step in protein N-glycosylation. N-glycosylation occurs cotranslationally and the complex associates with the Sec61 complex at the channel-forming translocon complex that mediates protein translocation across the endoplasmic reticulum (ER). All subunits are required for a maximal enzyme activity.</text>
</comment>
<dbReference type="PANTHER" id="PTHR10705:SF0">
    <property type="entry name" value="DOLICHYL-DIPHOSPHOOLIGOSACCHARIDE--PROTEIN GLYCOSYLTRANSFERASE SUBUNIT DAD1"/>
    <property type="match status" value="1"/>
</dbReference>
<evidence type="ECO:0000256" key="8">
    <source>
        <dbReference type="RuleBase" id="RU361136"/>
    </source>
</evidence>
<reference evidence="10" key="1">
    <citation type="journal article" date="2023" name="PhytoFront">
        <title>Draft Genome Resources of Seven Strains of Tilletia horrida, Causal Agent of Kernel Smut of Rice.</title>
        <authorList>
            <person name="Khanal S."/>
            <person name="Antony Babu S."/>
            <person name="Zhou X.G."/>
        </authorList>
    </citation>
    <scope>NUCLEOTIDE SEQUENCE</scope>
    <source>
        <strain evidence="10">TX6</strain>
    </source>
</reference>
<dbReference type="Pfam" id="PF02109">
    <property type="entry name" value="DAD"/>
    <property type="match status" value="1"/>
</dbReference>
<evidence type="ECO:0000256" key="9">
    <source>
        <dbReference type="SAM" id="MobiDB-lite"/>
    </source>
</evidence>
<comment type="pathway">
    <text evidence="2 8">Protein modification; protein glycosylation.</text>
</comment>
<feature type="compositionally biased region" description="Low complexity" evidence="9">
    <location>
        <begin position="10"/>
        <end position="61"/>
    </location>
</feature>
<evidence type="ECO:0000256" key="2">
    <source>
        <dbReference type="ARBA" id="ARBA00004922"/>
    </source>
</evidence>
<comment type="similarity">
    <text evidence="3 8">Belongs to the DAD/OST2 family.</text>
</comment>
<evidence type="ECO:0000256" key="7">
    <source>
        <dbReference type="ARBA" id="ARBA00023136"/>
    </source>
</evidence>
<evidence type="ECO:0000256" key="4">
    <source>
        <dbReference type="ARBA" id="ARBA00022692"/>
    </source>
</evidence>
<sequence>MPSKSKSKKGGASSASAEPTPAASAQASPPLGVSAPAAATEQSSTTSTSAAAASTQAEIPARTTSVPLQSTRRKPGNVVSSLINSYNDTTPAHLKLIDGFLVFLILTGVAQFGYCVAVTNFPFNSFISGFASTVGQFVLAASLRIQANPANTSDFPKVSPERAFADFLFGSVVLHFFVINFLG</sequence>
<name>A0AAN6JSQ8_9BASI</name>
<comment type="caution">
    <text evidence="10">The sequence shown here is derived from an EMBL/GenBank/DDBJ whole genome shotgun (WGS) entry which is preliminary data.</text>
</comment>
<keyword evidence="5 8" id="KW-0256">Endoplasmic reticulum</keyword>
<gene>
    <name evidence="10" type="primary">OST2</name>
    <name evidence="10" type="ORF">OC846_002698</name>
</gene>
<comment type="subunit">
    <text evidence="8">Component of the oligosaccharyltransferase (OST) complex.</text>
</comment>
<comment type="subcellular location">
    <subcellularLocation>
        <location evidence="1 8">Endoplasmic reticulum membrane</location>
        <topology evidence="1 8">Multi-pass membrane protein</topology>
    </subcellularLocation>
</comment>
<accession>A0AAN6JSQ8</accession>
<feature type="transmembrane region" description="Helical" evidence="8">
    <location>
        <begin position="100"/>
        <end position="119"/>
    </location>
</feature>
<keyword evidence="6 8" id="KW-1133">Transmembrane helix</keyword>
<organism evidence="10 11">
    <name type="scientific">Tilletia horrida</name>
    <dbReference type="NCBI Taxonomy" id="155126"/>
    <lineage>
        <taxon>Eukaryota</taxon>
        <taxon>Fungi</taxon>
        <taxon>Dikarya</taxon>
        <taxon>Basidiomycota</taxon>
        <taxon>Ustilaginomycotina</taxon>
        <taxon>Exobasidiomycetes</taxon>
        <taxon>Tilletiales</taxon>
        <taxon>Tilletiaceae</taxon>
        <taxon>Tilletia</taxon>
    </lineage>
</organism>
<evidence type="ECO:0000313" key="10">
    <source>
        <dbReference type="EMBL" id="KAK0552975.1"/>
    </source>
</evidence>
<evidence type="ECO:0000256" key="3">
    <source>
        <dbReference type="ARBA" id="ARBA00009386"/>
    </source>
</evidence>
<proteinExistence type="inferred from homology"/>
<dbReference type="InterPro" id="IPR003038">
    <property type="entry name" value="DAD/Ost2"/>
</dbReference>
<evidence type="ECO:0000256" key="6">
    <source>
        <dbReference type="ARBA" id="ARBA00022989"/>
    </source>
</evidence>
<dbReference type="Proteomes" id="UP001176517">
    <property type="component" value="Unassembled WGS sequence"/>
</dbReference>
<evidence type="ECO:0000256" key="1">
    <source>
        <dbReference type="ARBA" id="ARBA00004477"/>
    </source>
</evidence>